<reference evidence="6 7" key="1">
    <citation type="submission" date="2020-10" db="EMBL/GenBank/DDBJ databases">
        <title>Phylogeny of dyella-like bacteria.</title>
        <authorList>
            <person name="Fu J."/>
        </authorList>
    </citation>
    <scope>NUCLEOTIDE SEQUENCE [LARGE SCALE GENOMIC DNA]</scope>
    <source>
        <strain evidence="6 7">THG-B117</strain>
    </source>
</reference>
<evidence type="ECO:0000256" key="3">
    <source>
        <dbReference type="ARBA" id="ARBA00022729"/>
    </source>
</evidence>
<accession>A0ABS2JVJ9</accession>
<dbReference type="Proteomes" id="UP001430065">
    <property type="component" value="Unassembled WGS sequence"/>
</dbReference>
<dbReference type="PANTHER" id="PTHR12338">
    <property type="entry name" value="AUTOTRANSPORTER"/>
    <property type="match status" value="1"/>
</dbReference>
<feature type="domain" description="Filamentous haemagglutinin FhaB/tRNA nuclease CdiA-like TPS" evidence="5">
    <location>
        <begin position="57"/>
        <end position="169"/>
    </location>
</feature>
<keyword evidence="3" id="KW-0732">Signal</keyword>
<feature type="compositionally biased region" description="Basic and acidic residues" evidence="4">
    <location>
        <begin position="3156"/>
        <end position="3168"/>
    </location>
</feature>
<keyword evidence="7" id="KW-1185">Reference proteome</keyword>
<dbReference type="Gene3D" id="2.160.20.10">
    <property type="entry name" value="Single-stranded right-handed beta-helix, Pectin lyase-like"/>
    <property type="match status" value="1"/>
</dbReference>
<evidence type="ECO:0000313" key="7">
    <source>
        <dbReference type="Proteomes" id="UP001430065"/>
    </source>
</evidence>
<proteinExistence type="predicted"/>
<protein>
    <submittedName>
        <fullName evidence="6">Filamentous hemagglutinin N-terminal domain-containing protein</fullName>
    </submittedName>
</protein>
<dbReference type="Pfam" id="PF13018">
    <property type="entry name" value="ESPR"/>
    <property type="match status" value="1"/>
</dbReference>
<dbReference type="PANTHER" id="PTHR12338:SF8">
    <property type="entry name" value="HEME_HEMOPEXIN-BINDING PROTEIN"/>
    <property type="match status" value="1"/>
</dbReference>
<dbReference type="SUPFAM" id="SSF51126">
    <property type="entry name" value="Pectin lyase-like"/>
    <property type="match status" value="1"/>
</dbReference>
<dbReference type="InterPro" id="IPR024973">
    <property type="entry name" value="ESPR"/>
</dbReference>
<feature type="region of interest" description="Disordered" evidence="4">
    <location>
        <begin position="3141"/>
        <end position="3170"/>
    </location>
</feature>
<evidence type="ECO:0000256" key="4">
    <source>
        <dbReference type="SAM" id="MobiDB-lite"/>
    </source>
</evidence>
<dbReference type="InterPro" id="IPR008638">
    <property type="entry name" value="FhaB/CdiA-like_TPS"/>
</dbReference>
<dbReference type="RefSeq" id="WP_204637492.1">
    <property type="nucleotide sequence ID" value="NZ_JADIKC010000008.1"/>
</dbReference>
<dbReference type="Pfam" id="PF18657">
    <property type="entry name" value="YDG"/>
    <property type="match status" value="27"/>
</dbReference>
<evidence type="ECO:0000313" key="6">
    <source>
        <dbReference type="EMBL" id="MBM7123041.1"/>
    </source>
</evidence>
<sequence length="3189" mass="317249">MNHIYRLCWNRTLKAWVPASELANNSEGGARRHAIGPRVLMLSLLSVALGTTGLAQAANAPGGGQVISGSGQIQQSGNVTTIQQNSQMLSLNWQNFDIGSGQTVNFVQPGASSIAVNRILGNTASEIDGHLNANGQVWLINPNGVLFGQNAQVNVGGIVASTLDLDDSTAGSGTVRFAGNGRGKVVNQGSITAAPGGYVALIGNDVSNQGVIRAQLGTVALAGGTAVTLTFKDNHLMHLVVDENTVQSLVENRQLIVADGGNVLMTAGARASLVASVVNNTGTVQAHSVQDHDGTITLLGGMEAGTVQVGGTIDASAPQGGDGGKIETSAAHFQLAGDANITAVAPQGKAGTWLVDPADLTIDSAAANAISMSLNGGTSVTETTSGSDQSAGNGDINVNAAINWNNAAATLELDAFRNINVNAAVSGTGGIVMNAASGTLTIGSTGGLSAGTGATVQAGKFVNNANAAAGALGSRWTLYSVDPTLNTLNGLTANFIQYNATLGATLASAGNALVYSIAPTLQINSLTGSTSKVYDGGTTALLNGSNFASTGLLGGDAIVSATGTYASSDAASGINVTSPASMANFMLANNGVQVFGYTLIGSPVSAKIGQITPKQLTAQIVGNPTKVYDGTTTATLSSSNYEIDGFVGTQGATVKQPSSIAYGGSDAGTQAVNASFSVTNFTANSGTNLSNYLLPTTATGMGLITQAPLLVSGLLANNKVYDGTNADSIVTGGAKLFGVIAPDAGQVTLDTSGVVGAFQQTGVGNGLGVTLSGFALSGGKASNYQLIAPTNLTADITPKALTIDQVIANNKTYDNTASATLNTANAVLDGVVGSDNVTLNSAGANAAFGQTDAGTNLTVTSSGFALAGGAAGNYTLIQPTLLGNINPALLTIGMIGTPEKTYDGTNAVTLGSGNFSISGFIGNQNAVVSQSSASYATANAGSGITVTARLQPSDFTPDSGTSMSNYTFAPTVVGSNLGKIDPLQLSGLIVNNPSKVYDGTPVAALGASNLQLTGFIPGQSITANFSGTVAGTYDNPNAGARGITAGVLPAADFAAGSGTLLSNYILPSIWTGSGSITPAPLTGAFVLNAGIVDASKVYDGTTGIILNSANFTLSGFVNNDSAVVNDGIHASFGQKDVGTNIPLSAQLAITDLTGTNGTTQQELSNYQIVNPVLGVGNITPRQLLVSIVGNPTKVYNGSTDVALNSSNFQITGWATGEGGSINPSATSGYDAPDAGARTVSAALTPGNYLVNSGTSLSNYSIASSAVGAGTINQAPLFITGIFATNRSYDTTTADSLNMANIGLAGLVDTDAGDASKVALNLSQVAANFTQANVGNGLTVNATGFQITGSESANYLLQPVNGLVANITRAVLTLSGVTANDKTYDGNTSASLNIAGNAALHGVFAGDTVGFDGSAAGGQFVTANAGNNLGVGVSGFALNGASSGNYQLTQPQGLAADINPKQLIATIIGSPTKVYDGTDSATLTAADYDLVGFVGSDGASIPQSATANYVTKNVGTGLGVVSTLVTSDFLANSGTNLTNYVLPTTGSGNNGIIQPKVINLTGTRVYDGTLVADGSLFGVLQGVNGETLGVAGSGSLATKNVGEQWSFTSLGSLALTNGGNGGLGSNYTLAGGIDWVTITPRQITASFLASDKTYDATVNDVLSGATLETANGNRGLIAGDDVSLNNTTSGHFSDKNVGTGKTVTGDMSIGGNDADNYVFTNGTSSATISALHITVSATGKDKVYDATTADAGATVQSAGVIGGDTVNFGFGSATFDDKNVASNKTVTVTGVNKTGADAGNYVVDNTTLTTTAAITPYVVNLNGTRVYDGTTTADASTFNGGVVNGVNGETLQLSGSFQLGLKDATTISWHNGLGMSLGNGSNGGLSSNYTLDGGFDVYDITQRSLTASFVANGKTYDGNTNAVLANALLEAANGNRGLIAGDDVTLTNATAGTFDNKNVGTNKTVTGNMGISGGDAGNYIFTNGSALADIGKRALSVGAAGATKVYDGTTNDPGLTYTSNAIAGDNLIISSTSIAFTDKNVGTGKTINVGGIAINGTDAGNYDLQNNSTTTTANITPYTIDLHASRVYDGNIDVASTLFGSSGLLNGVNGEQLLLVGDSSVADKKVANGKVFNGAGDMALDGVNGSLGSNYQIGSSTLDITPLAITGSIAADNKVYDATAAAVTHGSLSGVLAGDTVGFDTSGTFSDKNVNNGKVVSLSSSLNGADAGNYTYTANTTTTANITPLAITVAATVADKVYDTTTGAFVTSLTSNGVLGSDAISFTAAAADFSDANAAGGKDVTVIGIAKSGTDANNYTINSTALTHAAITPVVLDLSGTRVYDGTTGADAGAFGANGVLTGIAGQTINLVGGGQVNDKNVGQNKLLTGLGTLALQDGGNGGLAQNYTLMGGNDSLTITPKGIDVTAAAANKVYDTTAGASVTSLSSSGLIGNDDVSFGFATSNFSDANAANGKTVTVTGLTASGGDAGNYTLNSTTATTFASITPYVLDLHGTRVYDGSLNADASQFGNNGVLDGLNGETLDLNGTGHVGDKNVGTGKTVVDLGTLALSNGGNGGLASNYLLAGGVDLFDITPKTVAVTATVANKVYDTTTGATVTSLSSADVLAGDTVNFGYGASNFADANAAHGKTVTVRGLTTSGADAGNYVLVGTTTTTQADITPYVLDLNGTRVYDATVNANAGLFGNNGVLSGLNGETVNLSGTGHVGNKNVGSNKVFADLGTLALADGSNGGLAGNYTLSGGSDLLSITPKALGAVAVANDRVYDGTTVVSLSGAGLVGLLNGDQVTLNNDTQGTLQDKNVGSGKAVTTDMTIAGADAGNYTFTTAAGLTANVTPKLIGVAATAANKVYDTTAGATVTSLGSAGVLAGDTVSFAYGSATFSDANAATGKTVTVVGLTAGGADAGNYALSSTSTSTQANITPYVLSLTGTRVYDGTVAADAGLFGHDGVLSGLQGQTVNLSGAGHVGDKNVGNHKAFADLGSLALADGDNGGLASNYTLAGGTDVLSITPMAITVTATGSNKMFDGSTRDQVILGSGGVLSGDTLQFADGAANFQNPNVGDGKPVMVTGIQLSGADAANYTLTSTTAMTDADITGARPSAFGIGDGVLAQQQSVLGPSELATPYGLADQDTVGAHTGNKKRQHEPLERNRSRDDFTSGMALRVVDGGVRMPVQALP</sequence>
<organism evidence="6 7">
    <name type="scientific">Dyella kyungheensis</name>
    <dbReference type="NCBI Taxonomy" id="1242174"/>
    <lineage>
        <taxon>Bacteria</taxon>
        <taxon>Pseudomonadati</taxon>
        <taxon>Pseudomonadota</taxon>
        <taxon>Gammaproteobacteria</taxon>
        <taxon>Lysobacterales</taxon>
        <taxon>Rhodanobacteraceae</taxon>
        <taxon>Dyella</taxon>
    </lineage>
</organism>
<name>A0ABS2JVJ9_9GAMM</name>
<evidence type="ECO:0000259" key="5">
    <source>
        <dbReference type="SMART" id="SM00912"/>
    </source>
</evidence>
<dbReference type="InterPro" id="IPR011050">
    <property type="entry name" value="Pectin_lyase_fold/virulence"/>
</dbReference>
<dbReference type="Pfam" id="PF05860">
    <property type="entry name" value="TPS"/>
    <property type="match status" value="1"/>
</dbReference>
<keyword evidence="2" id="KW-0964">Secreted</keyword>
<dbReference type="InterPro" id="IPR012334">
    <property type="entry name" value="Pectin_lyas_fold"/>
</dbReference>
<comment type="subcellular location">
    <subcellularLocation>
        <location evidence="1">Secreted</location>
    </subcellularLocation>
</comment>
<evidence type="ECO:0000256" key="1">
    <source>
        <dbReference type="ARBA" id="ARBA00004613"/>
    </source>
</evidence>
<comment type="caution">
    <text evidence="6">The sequence shown here is derived from an EMBL/GenBank/DDBJ whole genome shotgun (WGS) entry which is preliminary data.</text>
</comment>
<dbReference type="SMART" id="SM00912">
    <property type="entry name" value="Haemagg_act"/>
    <property type="match status" value="1"/>
</dbReference>
<gene>
    <name evidence="6" type="ORF">ISP20_17880</name>
</gene>
<dbReference type="EMBL" id="JADIKC010000008">
    <property type="protein sequence ID" value="MBM7123041.1"/>
    <property type="molecule type" value="Genomic_DNA"/>
</dbReference>
<dbReference type="NCBIfam" id="TIGR01901">
    <property type="entry name" value="adhes_NPXG"/>
    <property type="match status" value="1"/>
</dbReference>
<evidence type="ECO:0000256" key="2">
    <source>
        <dbReference type="ARBA" id="ARBA00022525"/>
    </source>
</evidence>
<dbReference type="InterPro" id="IPR050909">
    <property type="entry name" value="Bact_Autotransporter_VF"/>
</dbReference>
<dbReference type="InterPro" id="IPR041248">
    <property type="entry name" value="YDG"/>
</dbReference>